<protein>
    <submittedName>
        <fullName evidence="1">Uncharacterized protein</fullName>
    </submittedName>
</protein>
<reference evidence="1" key="2">
    <citation type="submission" date="2020-05" db="UniProtKB">
        <authorList>
            <consortium name="EnsemblMetazoa"/>
        </authorList>
    </citation>
    <scope>IDENTIFICATION</scope>
    <source>
        <strain evidence="1">A-37</strain>
    </source>
</reference>
<keyword evidence="2" id="KW-1185">Reference proteome</keyword>
<organism evidence="1 2">
    <name type="scientific">Anopheles culicifacies</name>
    <dbReference type="NCBI Taxonomy" id="139723"/>
    <lineage>
        <taxon>Eukaryota</taxon>
        <taxon>Metazoa</taxon>
        <taxon>Ecdysozoa</taxon>
        <taxon>Arthropoda</taxon>
        <taxon>Hexapoda</taxon>
        <taxon>Insecta</taxon>
        <taxon>Pterygota</taxon>
        <taxon>Neoptera</taxon>
        <taxon>Endopterygota</taxon>
        <taxon>Diptera</taxon>
        <taxon>Nematocera</taxon>
        <taxon>Culicoidea</taxon>
        <taxon>Culicidae</taxon>
        <taxon>Anophelinae</taxon>
        <taxon>Anopheles</taxon>
        <taxon>culicifacies species complex</taxon>
    </lineage>
</organism>
<reference evidence="2" key="1">
    <citation type="submission" date="2013-09" db="EMBL/GenBank/DDBJ databases">
        <title>The Genome Sequence of Anopheles culicifacies species A.</title>
        <authorList>
            <consortium name="The Broad Institute Genomics Platform"/>
            <person name="Neafsey D.E."/>
            <person name="Besansky N."/>
            <person name="Howell P."/>
            <person name="Walton C."/>
            <person name="Young S.K."/>
            <person name="Zeng Q."/>
            <person name="Gargeya S."/>
            <person name="Fitzgerald M."/>
            <person name="Haas B."/>
            <person name="Abouelleil A."/>
            <person name="Allen A.W."/>
            <person name="Alvarado L."/>
            <person name="Arachchi H.M."/>
            <person name="Berlin A.M."/>
            <person name="Chapman S.B."/>
            <person name="Gainer-Dewar J."/>
            <person name="Goldberg J."/>
            <person name="Griggs A."/>
            <person name="Gujja S."/>
            <person name="Hansen M."/>
            <person name="Howarth C."/>
            <person name="Imamovic A."/>
            <person name="Ireland A."/>
            <person name="Larimer J."/>
            <person name="McCowan C."/>
            <person name="Murphy C."/>
            <person name="Pearson M."/>
            <person name="Poon T.W."/>
            <person name="Priest M."/>
            <person name="Roberts A."/>
            <person name="Saif S."/>
            <person name="Shea T."/>
            <person name="Sisk P."/>
            <person name="Sykes S."/>
            <person name="Wortman J."/>
            <person name="Nusbaum C."/>
            <person name="Birren B."/>
        </authorList>
    </citation>
    <scope>NUCLEOTIDE SEQUENCE [LARGE SCALE GENOMIC DNA]</scope>
    <source>
        <strain evidence="2">A-37</strain>
    </source>
</reference>
<accession>A0A182LYI3</accession>
<dbReference type="AlphaFoldDB" id="A0A182LYI3"/>
<dbReference type="Proteomes" id="UP000075883">
    <property type="component" value="Unassembled WGS sequence"/>
</dbReference>
<evidence type="ECO:0000313" key="2">
    <source>
        <dbReference type="Proteomes" id="UP000075883"/>
    </source>
</evidence>
<sequence>MKETLSLHEKVSIMSSGAGGAGGTDDAGLTDKKLIPITHLPVCQKNPLQPIENTGTMELPVQAGGGVGGLVPPPAAGGNVEGYWSNPVLGRTEASLLLFEVQKLIEA</sequence>
<dbReference type="VEuPathDB" id="VectorBase:ACUA005038"/>
<name>A0A182LYI3_9DIPT</name>
<dbReference type="EnsemblMetazoa" id="ACUA005038-RA">
    <property type="protein sequence ID" value="ACUA005038-PA"/>
    <property type="gene ID" value="ACUA005038"/>
</dbReference>
<proteinExistence type="predicted"/>
<dbReference type="EMBL" id="AXCM01004596">
    <property type="status" value="NOT_ANNOTATED_CDS"/>
    <property type="molecule type" value="Genomic_DNA"/>
</dbReference>
<evidence type="ECO:0000313" key="1">
    <source>
        <dbReference type="EnsemblMetazoa" id="ACUA005038-PA"/>
    </source>
</evidence>